<feature type="transmembrane region" description="Helical" evidence="1">
    <location>
        <begin position="398"/>
        <end position="416"/>
    </location>
</feature>
<reference evidence="2 3" key="1">
    <citation type="submission" date="2016-11" db="EMBL/GenBank/DDBJ databases">
        <authorList>
            <person name="Jaros S."/>
            <person name="Januszkiewicz K."/>
            <person name="Wedrychowicz H."/>
        </authorList>
    </citation>
    <scope>NUCLEOTIDE SEQUENCE [LARGE SCALE GENOMIC DNA]</scope>
    <source>
        <strain evidence="2 3">DSM 6191</strain>
    </source>
</reference>
<protein>
    <recommendedName>
        <fullName evidence="4">DUF1538 domain-containing protein</fullName>
    </recommendedName>
</protein>
<keyword evidence="1" id="KW-0812">Transmembrane</keyword>
<feature type="transmembrane region" description="Helical" evidence="1">
    <location>
        <begin position="371"/>
        <end position="392"/>
    </location>
</feature>
<dbReference type="RefSeq" id="WP_073018983.1">
    <property type="nucleotide sequence ID" value="NZ_FQXU01000006.1"/>
</dbReference>
<feature type="transmembrane region" description="Helical" evidence="1">
    <location>
        <begin position="460"/>
        <end position="482"/>
    </location>
</feature>
<proteinExistence type="predicted"/>
<feature type="transmembrane region" description="Helical" evidence="1">
    <location>
        <begin position="12"/>
        <end position="30"/>
    </location>
</feature>
<keyword evidence="1" id="KW-0472">Membrane</keyword>
<feature type="transmembrane region" description="Helical" evidence="1">
    <location>
        <begin position="36"/>
        <end position="58"/>
    </location>
</feature>
<feature type="transmembrane region" description="Helical" evidence="1">
    <location>
        <begin position="79"/>
        <end position="96"/>
    </location>
</feature>
<feature type="transmembrane region" description="Helical" evidence="1">
    <location>
        <begin position="207"/>
        <end position="228"/>
    </location>
</feature>
<gene>
    <name evidence="2" type="ORF">SAMN02745941_01941</name>
</gene>
<feature type="transmembrane region" description="Helical" evidence="1">
    <location>
        <begin position="259"/>
        <end position="280"/>
    </location>
</feature>
<dbReference type="EMBL" id="FQXU01000006">
    <property type="protein sequence ID" value="SHI10585.1"/>
    <property type="molecule type" value="Genomic_DNA"/>
</dbReference>
<evidence type="ECO:0000313" key="3">
    <source>
        <dbReference type="Proteomes" id="UP000184241"/>
    </source>
</evidence>
<keyword evidence="1" id="KW-1133">Transmembrane helix</keyword>
<dbReference type="Pfam" id="PF07556">
    <property type="entry name" value="DUF1538"/>
    <property type="match status" value="2"/>
</dbReference>
<dbReference type="InterPro" id="IPR011435">
    <property type="entry name" value="UmpAB"/>
</dbReference>
<sequence>MRELLSKFKEVTVSVLPITIIVLILNFTITPIESDLIWRFLIGAVFIIVGLGIFLFGADLGIQPIGTLMGSTLTKTKKIPIIVLFGFVLGFFITIAEPDLQILAKQVNEVTSGAVSQAVLLIVVSLGVAVLLVIGLLRVVFNIALSKILTILYGIILLLSIFTSSGFLGISFDAAGATTGSMTVPFILALGLGIASVNGKKTSEEDSFGLVAIASIGPIASVLIMSIISKVEISAELSNNNNEAVNGILSPYIHEIPKILLEVAVALLPLVVLFLIFQIIYFKLSKKKFMKILKGMGYTFIGLVLFLTGVNAGFMEVGSEIGRAVALLENNWILIPIGFILGFTVIFAEPAVHVLNEQVEDVTSGHIKKEFILYTLSIGVAIAVSLSMIRIMVPWMKLAYYLLPGYIIAIILSYKVPKIFVGIAFDSGGVASGPMTATFILAFAQGAADAIDSANVLIDAFGVIAMVALTPLIAIQILGLIYKRKTMKEGVQLDGK</sequence>
<evidence type="ECO:0000313" key="2">
    <source>
        <dbReference type="EMBL" id="SHI10585.1"/>
    </source>
</evidence>
<feature type="transmembrane region" description="Helical" evidence="1">
    <location>
        <begin position="428"/>
        <end position="448"/>
    </location>
</feature>
<feature type="transmembrane region" description="Helical" evidence="1">
    <location>
        <begin position="174"/>
        <end position="195"/>
    </location>
</feature>
<dbReference type="Proteomes" id="UP000184241">
    <property type="component" value="Unassembled WGS sequence"/>
</dbReference>
<feature type="transmembrane region" description="Helical" evidence="1">
    <location>
        <begin position="332"/>
        <end position="351"/>
    </location>
</feature>
<accession>A0A1M5YEY3</accession>
<feature type="transmembrane region" description="Helical" evidence="1">
    <location>
        <begin position="292"/>
        <end position="312"/>
    </location>
</feature>
<name>A0A1M5YEY3_9CLOT</name>
<feature type="transmembrane region" description="Helical" evidence="1">
    <location>
        <begin position="148"/>
        <end position="168"/>
    </location>
</feature>
<feature type="transmembrane region" description="Helical" evidence="1">
    <location>
        <begin position="116"/>
        <end position="141"/>
    </location>
</feature>
<evidence type="ECO:0008006" key="4">
    <source>
        <dbReference type="Google" id="ProtNLM"/>
    </source>
</evidence>
<organism evidence="2 3">
    <name type="scientific">Clostridium intestinale DSM 6191</name>
    <dbReference type="NCBI Taxonomy" id="1121320"/>
    <lineage>
        <taxon>Bacteria</taxon>
        <taxon>Bacillati</taxon>
        <taxon>Bacillota</taxon>
        <taxon>Clostridia</taxon>
        <taxon>Eubacteriales</taxon>
        <taxon>Clostridiaceae</taxon>
        <taxon>Clostridium</taxon>
    </lineage>
</organism>
<dbReference type="AlphaFoldDB" id="A0A1M5YEY3"/>
<evidence type="ECO:0000256" key="1">
    <source>
        <dbReference type="SAM" id="Phobius"/>
    </source>
</evidence>